<evidence type="ECO:0000313" key="2">
    <source>
        <dbReference type="EMBL" id="MDF0591664.1"/>
    </source>
</evidence>
<comment type="caution">
    <text evidence="2">The sequence shown here is derived from an EMBL/GenBank/DDBJ whole genome shotgun (WGS) entry which is preliminary data.</text>
</comment>
<accession>A0ABT5XAC5</accession>
<protein>
    <recommendedName>
        <fullName evidence="1">Putative DnaT-like domain-containing protein</fullName>
    </recommendedName>
</protein>
<organism evidence="2 3">
    <name type="scientific">Candidatus Methanocrinis natronophilus</name>
    <dbReference type="NCBI Taxonomy" id="3033396"/>
    <lineage>
        <taxon>Archaea</taxon>
        <taxon>Methanobacteriati</taxon>
        <taxon>Methanobacteriota</taxon>
        <taxon>Stenosarchaea group</taxon>
        <taxon>Methanomicrobia</taxon>
        <taxon>Methanotrichales</taxon>
        <taxon>Methanotrichaceae</taxon>
        <taxon>Methanocrinis</taxon>
    </lineage>
</organism>
<dbReference type="Pfam" id="PF20557">
    <property type="entry name" value="DnaT_2"/>
    <property type="match status" value="1"/>
</dbReference>
<keyword evidence="3" id="KW-1185">Reference proteome</keyword>
<proteinExistence type="predicted"/>
<dbReference type="RefSeq" id="WP_316967391.1">
    <property type="nucleotide sequence ID" value="NZ_JARFPK010000054.1"/>
</dbReference>
<reference evidence="2 3" key="1">
    <citation type="submission" date="2023-03" db="EMBL/GenBank/DDBJ databases">
        <title>WGS of Methanotrichaceae archaeon Mx.</title>
        <authorList>
            <person name="Sorokin D.Y."/>
            <person name="Merkel A.Y."/>
        </authorList>
    </citation>
    <scope>NUCLEOTIDE SEQUENCE [LARGE SCALE GENOMIC DNA]</scope>
    <source>
        <strain evidence="2 3">Mx</strain>
    </source>
</reference>
<gene>
    <name evidence="2" type="ORF">P0O15_10890</name>
</gene>
<dbReference type="Proteomes" id="UP001220010">
    <property type="component" value="Unassembled WGS sequence"/>
</dbReference>
<sequence length="159" mass="17918">MDQYVDTDEMDDYVLDRPAASLWDALDEGEQEAILIYVSKLVDSLPFTGRKYDTSQALQWPRLIRVRGGWKVERDGDGEVVIPTAIKDAVCEEVLARLDTSNDSRRKLQEGGVTYFKLGDLWETYGDDLQGGGIKGTPLRSWTAYRLLEPCLAKGARSR</sequence>
<feature type="domain" description="Putative DnaT-like" evidence="1">
    <location>
        <begin position="2"/>
        <end position="152"/>
    </location>
</feature>
<evidence type="ECO:0000259" key="1">
    <source>
        <dbReference type="Pfam" id="PF20557"/>
    </source>
</evidence>
<dbReference type="InterPro" id="IPR046787">
    <property type="entry name" value="DnaT_2"/>
</dbReference>
<dbReference type="EMBL" id="JARFPK010000054">
    <property type="protein sequence ID" value="MDF0591664.1"/>
    <property type="molecule type" value="Genomic_DNA"/>
</dbReference>
<evidence type="ECO:0000313" key="3">
    <source>
        <dbReference type="Proteomes" id="UP001220010"/>
    </source>
</evidence>
<name>A0ABT5XAC5_9EURY</name>